<dbReference type="Pfam" id="PF00440">
    <property type="entry name" value="TetR_N"/>
    <property type="match status" value="1"/>
</dbReference>
<dbReference type="InterPro" id="IPR009057">
    <property type="entry name" value="Homeodomain-like_sf"/>
</dbReference>
<comment type="caution">
    <text evidence="6">The sequence shown here is derived from an EMBL/GenBank/DDBJ whole genome shotgun (WGS) entry which is preliminary data.</text>
</comment>
<sequence>MTEQRLSRKKPYHHGDLRNALLQLGSELLATEGLSGFGLREIARRAGVSNAAIYRHFPDRDALLAELAMEGFRTLISWHQTSGEQQEPDPIRALEIAVLVYLKFAAKHPNLLRVMFGDLLSRHQAFPEVARLSIEAFVQLEQLIHKGQQAGVFGEGHVGEKALMCWGMMHGIAQIRMEQIVLPGIPESPLETLAHMMAQQLAQGL</sequence>
<evidence type="ECO:0000313" key="7">
    <source>
        <dbReference type="Proteomes" id="UP000632222"/>
    </source>
</evidence>
<dbReference type="EMBL" id="BMOD01000003">
    <property type="protein sequence ID" value="GGJ27196.1"/>
    <property type="molecule type" value="Genomic_DNA"/>
</dbReference>
<dbReference type="PRINTS" id="PR00455">
    <property type="entry name" value="HTHTETR"/>
</dbReference>
<dbReference type="Pfam" id="PF13305">
    <property type="entry name" value="TetR_C_33"/>
    <property type="match status" value="1"/>
</dbReference>
<keyword evidence="1" id="KW-0805">Transcription regulation</keyword>
<accession>A0ABQ2CXS7</accession>
<dbReference type="PROSITE" id="PS50977">
    <property type="entry name" value="HTH_TETR_2"/>
    <property type="match status" value="1"/>
</dbReference>
<organism evidence="6 7">
    <name type="scientific">Deinococcus roseus</name>
    <dbReference type="NCBI Taxonomy" id="392414"/>
    <lineage>
        <taxon>Bacteria</taxon>
        <taxon>Thermotogati</taxon>
        <taxon>Deinococcota</taxon>
        <taxon>Deinococci</taxon>
        <taxon>Deinococcales</taxon>
        <taxon>Deinococcaceae</taxon>
        <taxon>Deinococcus</taxon>
    </lineage>
</organism>
<dbReference type="InterPro" id="IPR001647">
    <property type="entry name" value="HTH_TetR"/>
</dbReference>
<gene>
    <name evidence="6" type="ORF">GCM10008938_11660</name>
</gene>
<proteinExistence type="predicted"/>
<evidence type="ECO:0000256" key="3">
    <source>
        <dbReference type="ARBA" id="ARBA00023163"/>
    </source>
</evidence>
<dbReference type="SUPFAM" id="SSF46689">
    <property type="entry name" value="Homeodomain-like"/>
    <property type="match status" value="1"/>
</dbReference>
<dbReference type="Proteomes" id="UP000632222">
    <property type="component" value="Unassembled WGS sequence"/>
</dbReference>
<feature type="DNA-binding region" description="H-T-H motif" evidence="4">
    <location>
        <begin position="38"/>
        <end position="57"/>
    </location>
</feature>
<evidence type="ECO:0000256" key="4">
    <source>
        <dbReference type="PROSITE-ProRule" id="PRU00335"/>
    </source>
</evidence>
<keyword evidence="3" id="KW-0804">Transcription</keyword>
<dbReference type="PANTHER" id="PTHR30055:SF220">
    <property type="entry name" value="TETR-FAMILY REGULATORY PROTEIN"/>
    <property type="match status" value="1"/>
</dbReference>
<evidence type="ECO:0000313" key="6">
    <source>
        <dbReference type="EMBL" id="GGJ27196.1"/>
    </source>
</evidence>
<dbReference type="InterPro" id="IPR036271">
    <property type="entry name" value="Tet_transcr_reg_TetR-rel_C_sf"/>
</dbReference>
<dbReference type="InterPro" id="IPR050109">
    <property type="entry name" value="HTH-type_TetR-like_transc_reg"/>
</dbReference>
<protein>
    <submittedName>
        <fullName evidence="6">TetR family transcriptional regulator</fullName>
    </submittedName>
</protein>
<evidence type="ECO:0000256" key="2">
    <source>
        <dbReference type="ARBA" id="ARBA00023125"/>
    </source>
</evidence>
<name>A0ABQ2CXS7_9DEIO</name>
<keyword evidence="7" id="KW-1185">Reference proteome</keyword>
<dbReference type="RefSeq" id="WP_189001300.1">
    <property type="nucleotide sequence ID" value="NZ_BMOD01000003.1"/>
</dbReference>
<evidence type="ECO:0000256" key="1">
    <source>
        <dbReference type="ARBA" id="ARBA00023015"/>
    </source>
</evidence>
<reference evidence="7" key="1">
    <citation type="journal article" date="2019" name="Int. J. Syst. Evol. Microbiol.">
        <title>The Global Catalogue of Microorganisms (GCM) 10K type strain sequencing project: providing services to taxonomists for standard genome sequencing and annotation.</title>
        <authorList>
            <consortium name="The Broad Institute Genomics Platform"/>
            <consortium name="The Broad Institute Genome Sequencing Center for Infectious Disease"/>
            <person name="Wu L."/>
            <person name="Ma J."/>
        </authorList>
    </citation>
    <scope>NUCLEOTIDE SEQUENCE [LARGE SCALE GENOMIC DNA]</scope>
    <source>
        <strain evidence="7">JCM 14370</strain>
    </source>
</reference>
<keyword evidence="2 4" id="KW-0238">DNA-binding</keyword>
<dbReference type="Gene3D" id="1.10.357.10">
    <property type="entry name" value="Tetracycline Repressor, domain 2"/>
    <property type="match status" value="1"/>
</dbReference>
<dbReference type="SUPFAM" id="SSF48498">
    <property type="entry name" value="Tetracyclin repressor-like, C-terminal domain"/>
    <property type="match status" value="1"/>
</dbReference>
<evidence type="ECO:0000259" key="5">
    <source>
        <dbReference type="PROSITE" id="PS50977"/>
    </source>
</evidence>
<feature type="domain" description="HTH tetR-type" evidence="5">
    <location>
        <begin position="15"/>
        <end position="75"/>
    </location>
</feature>
<dbReference type="PANTHER" id="PTHR30055">
    <property type="entry name" value="HTH-TYPE TRANSCRIPTIONAL REGULATOR RUTR"/>
    <property type="match status" value="1"/>
</dbReference>
<dbReference type="InterPro" id="IPR025996">
    <property type="entry name" value="MT1864/Rv1816-like_C"/>
</dbReference>